<sequence length="96" mass="10534">MCISECALRGNEKNAERGNEKNVVIDLSKWGCVLVGRNGSGKTNILKAIQWAAESATSTKPIEYISCHPTKISLVLTTQKMIVTVANRQSVCYFCI</sequence>
<evidence type="ECO:0000313" key="2">
    <source>
        <dbReference type="EMBL" id="TGO02689.1"/>
    </source>
</evidence>
<name>A0A4E0QMR6_9GAMM</name>
<organism evidence="2 3">
    <name type="scientific">Candidatus Thiomargarita nelsonii</name>
    <dbReference type="NCBI Taxonomy" id="1003181"/>
    <lineage>
        <taxon>Bacteria</taxon>
        <taxon>Pseudomonadati</taxon>
        <taxon>Pseudomonadota</taxon>
        <taxon>Gammaproteobacteria</taxon>
        <taxon>Thiotrichales</taxon>
        <taxon>Thiotrichaceae</taxon>
        <taxon>Thiomargarita</taxon>
    </lineage>
</organism>
<dbReference type="InterPro" id="IPR027417">
    <property type="entry name" value="P-loop_NTPase"/>
</dbReference>
<dbReference type="Proteomes" id="UP000030428">
    <property type="component" value="Unassembled WGS sequence"/>
</dbReference>
<dbReference type="EMBL" id="JSZA02000089">
    <property type="protein sequence ID" value="TGO02689.1"/>
    <property type="molecule type" value="Genomic_DNA"/>
</dbReference>
<accession>A0A4E0QMR6</accession>
<dbReference type="AlphaFoldDB" id="A0A4E0QMR6"/>
<dbReference type="SUPFAM" id="SSF52540">
    <property type="entry name" value="P-loop containing nucleoside triphosphate hydrolases"/>
    <property type="match status" value="1"/>
</dbReference>
<keyword evidence="3" id="KW-1185">Reference proteome</keyword>
<proteinExistence type="predicted"/>
<evidence type="ECO:0000313" key="3">
    <source>
        <dbReference type="Proteomes" id="UP000030428"/>
    </source>
</evidence>
<dbReference type="Gene3D" id="3.40.50.300">
    <property type="entry name" value="P-loop containing nucleotide triphosphate hydrolases"/>
    <property type="match status" value="1"/>
</dbReference>
<dbReference type="GO" id="GO:0016887">
    <property type="term" value="F:ATP hydrolysis activity"/>
    <property type="evidence" value="ECO:0007669"/>
    <property type="project" value="InterPro"/>
</dbReference>
<reference evidence="2 3" key="1">
    <citation type="journal article" date="2016" name="Front. Microbiol.">
        <title>Single-Cell (Meta-)Genomics of a Dimorphic Candidatus Thiomargarita nelsonii Reveals Genomic Plasticity.</title>
        <authorList>
            <person name="Flood B.E."/>
            <person name="Fliss P."/>
            <person name="Jones D.S."/>
            <person name="Dick G.J."/>
            <person name="Jain S."/>
            <person name="Kaster A.K."/>
            <person name="Winkel M."/>
            <person name="Mussmann M."/>
            <person name="Bailey J."/>
        </authorList>
    </citation>
    <scope>NUCLEOTIDE SEQUENCE [LARGE SCALE GENOMIC DNA]</scope>
    <source>
        <strain evidence="2">Hydrate Ridge</strain>
    </source>
</reference>
<feature type="domain" description="ATPase AAA-type core" evidence="1">
    <location>
        <begin position="33"/>
        <end position="71"/>
    </location>
</feature>
<dbReference type="GO" id="GO:0005524">
    <property type="term" value="F:ATP binding"/>
    <property type="evidence" value="ECO:0007669"/>
    <property type="project" value="InterPro"/>
</dbReference>
<dbReference type="InterPro" id="IPR003959">
    <property type="entry name" value="ATPase_AAA_core"/>
</dbReference>
<evidence type="ECO:0000259" key="1">
    <source>
        <dbReference type="Pfam" id="PF13304"/>
    </source>
</evidence>
<protein>
    <recommendedName>
        <fullName evidence="1">ATPase AAA-type core domain-containing protein</fullName>
    </recommendedName>
</protein>
<gene>
    <name evidence="2" type="ORF">PN36_20595</name>
</gene>
<dbReference type="Pfam" id="PF13304">
    <property type="entry name" value="AAA_21"/>
    <property type="match status" value="1"/>
</dbReference>
<comment type="caution">
    <text evidence="2">The sequence shown here is derived from an EMBL/GenBank/DDBJ whole genome shotgun (WGS) entry which is preliminary data.</text>
</comment>